<dbReference type="PANTHER" id="PTHR43613">
    <property type="entry name" value="ABC TRANSPORTER, ATP-BINDING PROTEIN"/>
    <property type="match status" value="1"/>
</dbReference>
<dbReference type="Proteomes" id="UP000188184">
    <property type="component" value="Chromosome"/>
</dbReference>
<keyword evidence="2" id="KW-0067">ATP-binding</keyword>
<protein>
    <submittedName>
        <fullName evidence="4">ABC transporter</fullName>
    </submittedName>
</protein>
<dbReference type="PANTHER" id="PTHR43613:SF1">
    <property type="entry name" value="ABC TRANSPORTER, ATP-BINDING PROTEIN"/>
    <property type="match status" value="1"/>
</dbReference>
<dbReference type="RefSeq" id="WP_077590738.1">
    <property type="nucleotide sequence ID" value="NZ_CP019640.1"/>
</dbReference>
<dbReference type="SUPFAM" id="SSF52540">
    <property type="entry name" value="P-loop containing nucleoside triphosphate hydrolases"/>
    <property type="match status" value="1"/>
</dbReference>
<dbReference type="AlphaFoldDB" id="A0A1Q2L450"/>
<dbReference type="PROSITE" id="PS00211">
    <property type="entry name" value="ABC_TRANSPORTER_1"/>
    <property type="match status" value="1"/>
</dbReference>
<name>A0A1Q2L450_9BACL</name>
<feature type="domain" description="AAA+ ATPase" evidence="3">
    <location>
        <begin position="33"/>
        <end position="215"/>
    </location>
</feature>
<dbReference type="OrthoDB" id="9804819at2"/>
<dbReference type="CDD" id="cd03230">
    <property type="entry name" value="ABC_DR_subfamily_A"/>
    <property type="match status" value="1"/>
</dbReference>
<evidence type="ECO:0000256" key="2">
    <source>
        <dbReference type="ARBA" id="ARBA00022840"/>
    </source>
</evidence>
<dbReference type="GO" id="GO:0016887">
    <property type="term" value="F:ATP hydrolysis activity"/>
    <property type="evidence" value="ECO:0007669"/>
    <property type="project" value="InterPro"/>
</dbReference>
<keyword evidence="5" id="KW-1185">Reference proteome</keyword>
<organism evidence="4 5">
    <name type="scientific">Planococcus lenghuensis</name>
    <dbReference type="NCBI Taxonomy" id="2213202"/>
    <lineage>
        <taxon>Bacteria</taxon>
        <taxon>Bacillati</taxon>
        <taxon>Bacillota</taxon>
        <taxon>Bacilli</taxon>
        <taxon>Bacillales</taxon>
        <taxon>Caryophanaceae</taxon>
        <taxon>Planococcus</taxon>
    </lineage>
</organism>
<dbReference type="InterPro" id="IPR003439">
    <property type="entry name" value="ABC_transporter-like_ATP-bd"/>
</dbReference>
<dbReference type="InterPro" id="IPR027417">
    <property type="entry name" value="P-loop_NTPase"/>
</dbReference>
<dbReference type="InterPro" id="IPR017871">
    <property type="entry name" value="ABC_transporter-like_CS"/>
</dbReference>
<proteinExistence type="predicted"/>
<evidence type="ECO:0000313" key="4">
    <source>
        <dbReference type="EMBL" id="AQQ54837.1"/>
    </source>
</evidence>
<evidence type="ECO:0000259" key="3">
    <source>
        <dbReference type="SMART" id="SM00382"/>
    </source>
</evidence>
<gene>
    <name evidence="4" type="ORF">B0X71_18175</name>
</gene>
<dbReference type="Pfam" id="PF00005">
    <property type="entry name" value="ABC_tran"/>
    <property type="match status" value="1"/>
</dbReference>
<reference evidence="4 5" key="1">
    <citation type="submission" date="2017-02" db="EMBL/GenBank/DDBJ databases">
        <title>The complete genomic sequence of a novel cold adapted crude oil-degrading bacterium Planococcus qaidamina Y42.</title>
        <authorList>
            <person name="Yang R."/>
        </authorList>
    </citation>
    <scope>NUCLEOTIDE SEQUENCE [LARGE SCALE GENOMIC DNA]</scope>
    <source>
        <strain evidence="4 5">Y42</strain>
    </source>
</reference>
<evidence type="ECO:0000256" key="1">
    <source>
        <dbReference type="ARBA" id="ARBA00022741"/>
    </source>
</evidence>
<dbReference type="GO" id="GO:0005524">
    <property type="term" value="F:ATP binding"/>
    <property type="evidence" value="ECO:0007669"/>
    <property type="project" value="UniProtKB-KW"/>
</dbReference>
<dbReference type="EMBL" id="CP019640">
    <property type="protein sequence ID" value="AQQ54837.1"/>
    <property type="molecule type" value="Genomic_DNA"/>
</dbReference>
<dbReference type="KEGG" id="pmar:B0X71_18175"/>
<keyword evidence="1" id="KW-0547">Nucleotide-binding</keyword>
<dbReference type="InterPro" id="IPR003593">
    <property type="entry name" value="AAA+_ATPase"/>
</dbReference>
<dbReference type="SMART" id="SM00382">
    <property type="entry name" value="AAA"/>
    <property type="match status" value="1"/>
</dbReference>
<sequence length="266" mass="29230">MDTAHETILSIRDLKMNYGGKRVLNGVNLEVQKGQIIGYIGPNGAGKSTTVKIMLGLIDRYEGEVEIFGVNVAAGDPFYKRRIGYVPENAEIYDNLTAGEYLLFTAELYGMERDAAKEKAVRLMQEFELEGVINSRLSSFSKGMKQKVLIIASLLHDPDLLFLDEPLSGLDANSIAVIQEILAQLAAQGKTIFYSSHIMDLVEKISSRIVLLVGGEVIADGTFQELQDMSKEGTLTGIFNQLTGFTEHRNKAQSFVSIVHGEDAHG</sequence>
<dbReference type="Gene3D" id="3.40.50.300">
    <property type="entry name" value="P-loop containing nucleotide triphosphate hydrolases"/>
    <property type="match status" value="1"/>
</dbReference>
<accession>A0A1Q2L450</accession>
<evidence type="ECO:0000313" key="5">
    <source>
        <dbReference type="Proteomes" id="UP000188184"/>
    </source>
</evidence>